<dbReference type="AlphaFoldDB" id="A0A1V1P0D4"/>
<dbReference type="Proteomes" id="UP000189670">
    <property type="component" value="Unassembled WGS sequence"/>
</dbReference>
<dbReference type="SUPFAM" id="SSF52540">
    <property type="entry name" value="P-loop containing nucleoside triphosphate hydrolases"/>
    <property type="match status" value="1"/>
</dbReference>
<dbReference type="GO" id="GO:0006302">
    <property type="term" value="P:double-strand break repair"/>
    <property type="evidence" value="ECO:0007669"/>
    <property type="project" value="TreeGrafter"/>
</dbReference>
<evidence type="ECO:0000313" key="3">
    <source>
        <dbReference type="Proteomes" id="UP000189670"/>
    </source>
</evidence>
<evidence type="ECO:0000259" key="1">
    <source>
        <dbReference type="Pfam" id="PF13304"/>
    </source>
</evidence>
<dbReference type="Pfam" id="PF13304">
    <property type="entry name" value="AAA_21"/>
    <property type="match status" value="1"/>
</dbReference>
<dbReference type="EMBL" id="ATBP01000992">
    <property type="protein sequence ID" value="ETR68332.1"/>
    <property type="molecule type" value="Genomic_DNA"/>
</dbReference>
<dbReference type="PANTHER" id="PTHR32182">
    <property type="entry name" value="DNA REPLICATION AND REPAIR PROTEIN RECF"/>
    <property type="match status" value="1"/>
</dbReference>
<gene>
    <name evidence="2" type="ORF">OMM_10638</name>
</gene>
<accession>A0A1V1P0D4</accession>
<dbReference type="PANTHER" id="PTHR32182:SF22">
    <property type="entry name" value="ATP-DEPENDENT ENDONUCLEASE, OLD FAMILY-RELATED"/>
    <property type="match status" value="1"/>
</dbReference>
<organism evidence="2 3">
    <name type="scientific">Candidatus Magnetoglobus multicellularis str. Araruama</name>
    <dbReference type="NCBI Taxonomy" id="890399"/>
    <lineage>
        <taxon>Bacteria</taxon>
        <taxon>Pseudomonadati</taxon>
        <taxon>Thermodesulfobacteriota</taxon>
        <taxon>Desulfobacteria</taxon>
        <taxon>Desulfobacterales</taxon>
        <taxon>Desulfobacteraceae</taxon>
        <taxon>Candidatus Magnetoglobus</taxon>
    </lineage>
</organism>
<comment type="caution">
    <text evidence="2">The sequence shown here is derived from an EMBL/GenBank/DDBJ whole genome shotgun (WGS) entry which is preliminary data.</text>
</comment>
<feature type="domain" description="ATPase AAA-type core" evidence="1">
    <location>
        <begin position="4"/>
        <end position="73"/>
    </location>
</feature>
<sequence>CVLSHQLSDGSLRIMILITLLLLPEAEKPSIIILDEPEPGVHSSGLEIIASLIQQASFHSQIIIATQSSELLDFFEVDDVVVVNRPEIIIEETSSKISLTNKEKQTIYNRLDQDSLKDWLHEYTLSELWAKNVLGGRP</sequence>
<feature type="non-terminal residue" evidence="2">
    <location>
        <position position="1"/>
    </location>
</feature>
<protein>
    <recommendedName>
        <fullName evidence="1">ATPase AAA-type core domain-containing protein</fullName>
    </recommendedName>
</protein>
<dbReference type="GO" id="GO:0005524">
    <property type="term" value="F:ATP binding"/>
    <property type="evidence" value="ECO:0007669"/>
    <property type="project" value="InterPro"/>
</dbReference>
<dbReference type="GO" id="GO:0000731">
    <property type="term" value="P:DNA synthesis involved in DNA repair"/>
    <property type="evidence" value="ECO:0007669"/>
    <property type="project" value="TreeGrafter"/>
</dbReference>
<dbReference type="Gene3D" id="3.40.50.300">
    <property type="entry name" value="P-loop containing nucleotide triphosphate hydrolases"/>
    <property type="match status" value="1"/>
</dbReference>
<dbReference type="InterPro" id="IPR027417">
    <property type="entry name" value="P-loop_NTPase"/>
</dbReference>
<dbReference type="GO" id="GO:0016887">
    <property type="term" value="F:ATP hydrolysis activity"/>
    <property type="evidence" value="ECO:0007669"/>
    <property type="project" value="InterPro"/>
</dbReference>
<proteinExistence type="predicted"/>
<evidence type="ECO:0000313" key="2">
    <source>
        <dbReference type="EMBL" id="ETR68332.1"/>
    </source>
</evidence>
<reference evidence="3" key="1">
    <citation type="submission" date="2012-11" db="EMBL/GenBank/DDBJ databases">
        <authorList>
            <person name="Lucero-Rivera Y.E."/>
            <person name="Tovar-Ramirez D."/>
        </authorList>
    </citation>
    <scope>NUCLEOTIDE SEQUENCE [LARGE SCALE GENOMIC DNA]</scope>
    <source>
        <strain evidence="3">Araruama</strain>
    </source>
</reference>
<name>A0A1V1P0D4_9BACT</name>
<dbReference type="InterPro" id="IPR003959">
    <property type="entry name" value="ATPase_AAA_core"/>
</dbReference>